<feature type="transmembrane region" description="Helical" evidence="1">
    <location>
        <begin position="9"/>
        <end position="28"/>
    </location>
</feature>
<sequence>MIKITLKEYYFSVFSCEIGALLLIKLFIDEDDLILKVGLLALALIASYTFILLILRRSKIKENN</sequence>
<gene>
    <name evidence="2" type="ORF">DEHALATV1_0081</name>
</gene>
<feature type="transmembrane region" description="Helical" evidence="1">
    <location>
        <begin position="34"/>
        <end position="55"/>
    </location>
</feature>
<evidence type="ECO:0000313" key="2">
    <source>
        <dbReference type="EMBL" id="BAZ96709.1"/>
    </source>
</evidence>
<evidence type="ECO:0000313" key="3">
    <source>
        <dbReference type="Proteomes" id="UP000218257"/>
    </source>
</evidence>
<name>A0AB33HSK4_9CHLR</name>
<dbReference type="Proteomes" id="UP000218257">
    <property type="component" value="Chromosome"/>
</dbReference>
<keyword evidence="1" id="KW-1133">Transmembrane helix</keyword>
<keyword evidence="1" id="KW-0812">Transmembrane</keyword>
<protein>
    <submittedName>
        <fullName evidence="2">Uncharacterized protein</fullName>
    </submittedName>
</protein>
<reference evidence="2 3" key="1">
    <citation type="journal article" date="2017" name="Sci. Rep.">
        <title>Isolation and genomic characterization of a Dehalococcoides strain suggests genomic rearrangement during culture.</title>
        <authorList>
            <person name="Yohda M."/>
            <person name="Ikegami K."/>
            <person name="Aita Y."/>
            <person name="Kitajima M."/>
            <person name="Takechi A."/>
            <person name="Iwamoto M."/>
            <person name="Fukuda T."/>
            <person name="Tamura N."/>
            <person name="Shibasaki J."/>
            <person name="Koike S."/>
            <person name="Komatsu D."/>
            <person name="Miyagi S."/>
            <person name="Nishimura M."/>
            <person name="Uchino Y."/>
            <person name="Shiroma A."/>
            <person name="Shimoji M."/>
            <person name="Tamotsu H."/>
            <person name="Ashimine N."/>
            <person name="Shinzato M."/>
            <person name="Ohki S."/>
            <person name="Nakano K."/>
            <person name="Teruya K."/>
            <person name="Satou K."/>
            <person name="Hirano T."/>
            <person name="Yagi O."/>
        </authorList>
    </citation>
    <scope>NUCLEOTIDE SEQUENCE [LARGE SCALE GENOMIC DNA]</scope>
    <source>
        <strain evidence="2 3">UCH-ATV1</strain>
    </source>
</reference>
<dbReference type="EMBL" id="AP017649">
    <property type="protein sequence ID" value="BAZ96709.1"/>
    <property type="molecule type" value="Genomic_DNA"/>
</dbReference>
<organism evidence="2 3">
    <name type="scientific">Dehalococcoides mccartyi</name>
    <dbReference type="NCBI Taxonomy" id="61435"/>
    <lineage>
        <taxon>Bacteria</taxon>
        <taxon>Bacillati</taxon>
        <taxon>Chloroflexota</taxon>
        <taxon>Dehalococcoidia</taxon>
        <taxon>Dehalococcoidales</taxon>
        <taxon>Dehalococcoidaceae</taxon>
        <taxon>Dehalococcoides</taxon>
    </lineage>
</organism>
<accession>A0AB33HSK4</accession>
<keyword evidence="1" id="KW-0472">Membrane</keyword>
<dbReference type="AlphaFoldDB" id="A0AB33HSK4"/>
<evidence type="ECO:0000256" key="1">
    <source>
        <dbReference type="SAM" id="Phobius"/>
    </source>
</evidence>
<proteinExistence type="predicted"/>